<gene>
    <name evidence="2" type="ORF">GCM10025772_01580</name>
</gene>
<feature type="domain" description="LssY-like C-terminal" evidence="1">
    <location>
        <begin position="202"/>
        <end position="374"/>
    </location>
</feature>
<accession>A0ABP9RTQ2</accession>
<dbReference type="Pfam" id="PF14067">
    <property type="entry name" value="LssY_C"/>
    <property type="match status" value="1"/>
</dbReference>
<organism evidence="2 3">
    <name type="scientific">Ferrimonas gelatinilytica</name>
    <dbReference type="NCBI Taxonomy" id="1255257"/>
    <lineage>
        <taxon>Bacteria</taxon>
        <taxon>Pseudomonadati</taxon>
        <taxon>Pseudomonadota</taxon>
        <taxon>Gammaproteobacteria</taxon>
        <taxon>Alteromonadales</taxon>
        <taxon>Ferrimonadaceae</taxon>
        <taxon>Ferrimonas</taxon>
    </lineage>
</organism>
<reference evidence="3" key="1">
    <citation type="journal article" date="2019" name="Int. J. Syst. Evol. Microbiol.">
        <title>The Global Catalogue of Microorganisms (GCM) 10K type strain sequencing project: providing services to taxonomists for standard genome sequencing and annotation.</title>
        <authorList>
            <consortium name="The Broad Institute Genomics Platform"/>
            <consortium name="The Broad Institute Genome Sequencing Center for Infectious Disease"/>
            <person name="Wu L."/>
            <person name="Ma J."/>
        </authorList>
    </citation>
    <scope>NUCLEOTIDE SEQUENCE [LARGE SCALE GENOMIC DNA]</scope>
    <source>
        <strain evidence="3">JCM 18720</strain>
    </source>
</reference>
<dbReference type="Proteomes" id="UP001501600">
    <property type="component" value="Unassembled WGS sequence"/>
</dbReference>
<proteinExistence type="predicted"/>
<dbReference type="InterPro" id="IPR025902">
    <property type="entry name" value="LssY-like-C_dom"/>
</dbReference>
<evidence type="ECO:0000313" key="3">
    <source>
        <dbReference type="Proteomes" id="UP001501600"/>
    </source>
</evidence>
<dbReference type="EMBL" id="BAABLF010000001">
    <property type="protein sequence ID" value="GAA5186305.1"/>
    <property type="molecule type" value="Genomic_DNA"/>
</dbReference>
<keyword evidence="3" id="KW-1185">Reference proteome</keyword>
<comment type="caution">
    <text evidence="2">The sequence shown here is derived from an EMBL/GenBank/DDBJ whole genome shotgun (WGS) entry which is preliminary data.</text>
</comment>
<evidence type="ECO:0000259" key="1">
    <source>
        <dbReference type="Pfam" id="PF14067"/>
    </source>
</evidence>
<protein>
    <recommendedName>
        <fullName evidence="1">LssY-like C-terminal domain-containing protein</fullName>
    </recommendedName>
</protein>
<sequence>MLLVCYLAGCASSTKPQATDYRLRAQQQERGEIRVSAVVLSAGEALHHFQLPMEKQGIQPIWISIRNGGQSELVLQLLSVDPDYFAPSEVAWRLRKRSSLSFEALQQQLLEQHIPVVIPAGQTLSGFVFTNEDPGAKAFSIELFGEQVYHSFEFAQLVPGLEADFVRVDFEKLYPAEQYRELDREAFRQYLQALPCCTLGGDQRSDGDPLNLVIVGDGRHLLATLVRRGWDLTETLHRGSAWRTVRSSLFGAQYRTSPVSPLYLFDRAQDFALQKTRSNVDERNHLRLWLAPVTVDGQPVWLGQISRDIGIKFSSKTLVTHKIDPVIDEARLYITLDLVASRYLAAVGYVEGVGRASWEDPKFNYTKDPYFTDGLRVVLFLAPSPTALGDIDFLSWATPGL</sequence>
<evidence type="ECO:0000313" key="2">
    <source>
        <dbReference type="EMBL" id="GAA5186305.1"/>
    </source>
</evidence>
<name>A0ABP9RTQ2_9GAMM</name>